<evidence type="ECO:0008006" key="4">
    <source>
        <dbReference type="Google" id="ProtNLM"/>
    </source>
</evidence>
<sequence>MREMMELLRYRIAVKCAFALAVVMSMAASAAQAQVAPIRYWIPGGPFGLGGDTTTYWDNAPDEDGFRKGFSFSSYSIPANSFNVPFSAGAFTVGSGLSSDGAQYGYSFKGIGDTPVTLFGGVSSLRTTPDVFTSIVTPGLQPSGTLATSVNAGIEFKPTSNVTLSLSGSFVQSNPTLDTDLRAQSPFAHNPGIFGQR</sequence>
<dbReference type="PATRIC" id="fig|883079.3.peg.2514"/>
<feature type="chain" id="PRO_5003921918" description="Outer membrane protein beta-barrel domain-containing protein" evidence="1">
    <location>
        <begin position="31"/>
        <end position="197"/>
    </location>
</feature>
<evidence type="ECO:0000313" key="2">
    <source>
        <dbReference type="EMBL" id="EKS35194.1"/>
    </source>
</evidence>
<gene>
    <name evidence="2" type="ORF">HMPREF9696_02466</name>
</gene>
<comment type="caution">
    <text evidence="2">The sequence shown here is derived from an EMBL/GenBank/DDBJ whole genome shotgun (WGS) entry which is preliminary data.</text>
</comment>
<keyword evidence="1" id="KW-0732">Signal</keyword>
<dbReference type="EMBL" id="AGWY01000011">
    <property type="protein sequence ID" value="EKS35194.1"/>
    <property type="molecule type" value="Genomic_DNA"/>
</dbReference>
<accession>K8P398</accession>
<organism evidence="2 3">
    <name type="scientific">Afipia clevelandensis ATCC 49720</name>
    <dbReference type="NCBI Taxonomy" id="883079"/>
    <lineage>
        <taxon>Bacteria</taxon>
        <taxon>Pseudomonadati</taxon>
        <taxon>Pseudomonadota</taxon>
        <taxon>Alphaproteobacteria</taxon>
        <taxon>Hyphomicrobiales</taxon>
        <taxon>Nitrobacteraceae</taxon>
        <taxon>Afipia</taxon>
    </lineage>
</organism>
<protein>
    <recommendedName>
        <fullName evidence="4">Outer membrane protein beta-barrel domain-containing protein</fullName>
    </recommendedName>
</protein>
<feature type="signal peptide" evidence="1">
    <location>
        <begin position="1"/>
        <end position="30"/>
    </location>
</feature>
<proteinExistence type="predicted"/>
<dbReference type="HOGENOM" id="CLU_118934_0_0_5"/>
<dbReference type="Proteomes" id="UP000001095">
    <property type="component" value="Unassembled WGS sequence"/>
</dbReference>
<evidence type="ECO:0000313" key="3">
    <source>
        <dbReference type="Proteomes" id="UP000001095"/>
    </source>
</evidence>
<reference evidence="2 3" key="1">
    <citation type="submission" date="2012-04" db="EMBL/GenBank/DDBJ databases">
        <title>The Genome Sequence of Afipia clevelandensis ATCC 49720.</title>
        <authorList>
            <consortium name="The Broad Institute Genome Sequencing Platform"/>
            <person name="Earl A."/>
            <person name="Ward D."/>
            <person name="Feldgarden M."/>
            <person name="Gevers D."/>
            <person name="Huys G."/>
            <person name="Walker B."/>
            <person name="Young S.K."/>
            <person name="Zeng Q."/>
            <person name="Gargeya S."/>
            <person name="Fitzgerald M."/>
            <person name="Haas B."/>
            <person name="Abouelleil A."/>
            <person name="Alvarado L."/>
            <person name="Arachchi H.M."/>
            <person name="Berlin A."/>
            <person name="Chapman S.B."/>
            <person name="Goldberg J."/>
            <person name="Griggs A."/>
            <person name="Gujja S."/>
            <person name="Hansen M."/>
            <person name="Howarth C."/>
            <person name="Imamovic A."/>
            <person name="Larimer J."/>
            <person name="McCowen C."/>
            <person name="Montmayeur A."/>
            <person name="Murphy C."/>
            <person name="Neiman D."/>
            <person name="Pearson M."/>
            <person name="Priest M."/>
            <person name="Roberts A."/>
            <person name="Saif S."/>
            <person name="Shea T."/>
            <person name="Sisk P."/>
            <person name="Sykes S."/>
            <person name="Wortman J."/>
            <person name="Nusbaum C."/>
            <person name="Birren B."/>
        </authorList>
    </citation>
    <scope>NUCLEOTIDE SEQUENCE [LARGE SCALE GENOMIC DNA]</scope>
    <source>
        <strain evidence="2 3">ATCC 49720</strain>
    </source>
</reference>
<keyword evidence="3" id="KW-1185">Reference proteome</keyword>
<name>K8P398_9BRAD</name>
<evidence type="ECO:0000256" key="1">
    <source>
        <dbReference type="SAM" id="SignalP"/>
    </source>
</evidence>
<dbReference type="AlphaFoldDB" id="K8P398"/>